<organism evidence="2 3">
    <name type="scientific">Cladosporium halotolerans</name>
    <dbReference type="NCBI Taxonomy" id="1052096"/>
    <lineage>
        <taxon>Eukaryota</taxon>
        <taxon>Fungi</taxon>
        <taxon>Dikarya</taxon>
        <taxon>Ascomycota</taxon>
        <taxon>Pezizomycotina</taxon>
        <taxon>Dothideomycetes</taxon>
        <taxon>Dothideomycetidae</taxon>
        <taxon>Cladosporiales</taxon>
        <taxon>Cladosporiaceae</taxon>
        <taxon>Cladosporium</taxon>
    </lineage>
</organism>
<keyword evidence="3" id="KW-1185">Reference proteome</keyword>
<dbReference type="EMBL" id="JAAQHG020000071">
    <property type="protein sequence ID" value="KAL1582073.1"/>
    <property type="molecule type" value="Genomic_DNA"/>
</dbReference>
<feature type="region of interest" description="Disordered" evidence="1">
    <location>
        <begin position="272"/>
        <end position="292"/>
    </location>
</feature>
<reference evidence="2 3" key="1">
    <citation type="journal article" date="2020" name="Microbiol. Resour. Announc.">
        <title>Draft Genome Sequence of a Cladosporium Species Isolated from the Mesophotic Ascidian Didemnum maculosum.</title>
        <authorList>
            <person name="Gioti A."/>
            <person name="Siaperas R."/>
            <person name="Nikolaivits E."/>
            <person name="Le Goff G."/>
            <person name="Ouazzani J."/>
            <person name="Kotoulas G."/>
            <person name="Topakas E."/>
        </authorList>
    </citation>
    <scope>NUCLEOTIDE SEQUENCE [LARGE SCALE GENOMIC DNA]</scope>
    <source>
        <strain evidence="2 3">TM138-S3</strain>
    </source>
</reference>
<feature type="compositionally biased region" description="Polar residues" evidence="1">
    <location>
        <begin position="272"/>
        <end position="281"/>
    </location>
</feature>
<dbReference type="RefSeq" id="XP_069225180.1">
    <property type="nucleotide sequence ID" value="XM_069377860.1"/>
</dbReference>
<name>A0AB34KBZ9_9PEZI</name>
<sequence>MITHIYNNNNNNTTLHTMLTQTHSHCRASSRSRHLTAAEARPRTSLPLSVAHQQLPCSERQVTTHDTARTWHLLQRLRDPERSSISDASRRSPAHTVIEHTTTKTAAIHTQRTKASSIIVIHIISVSTPHQQTLLLIMHIASAARPTFTSSKASQVAKTLPFGPACLSSRSAFRRRPPRPWKPPLNRSTSKWRVGTVPWQPASPWTHCLLGPPTRDWSVPLQPDARLVEGLVAPAASVVEVIVAPLLAKWWPPSQKLSLLWSVVIMEPEQQHQPITSSHKPSTYRALPRNAG</sequence>
<comment type="caution">
    <text evidence="2">The sequence shown here is derived from an EMBL/GenBank/DDBJ whole genome shotgun (WGS) entry which is preliminary data.</text>
</comment>
<evidence type="ECO:0000313" key="3">
    <source>
        <dbReference type="Proteomes" id="UP000803884"/>
    </source>
</evidence>
<dbReference type="Proteomes" id="UP000803884">
    <property type="component" value="Unassembled WGS sequence"/>
</dbReference>
<dbReference type="GeneID" id="96010698"/>
<dbReference type="AlphaFoldDB" id="A0AB34KBZ9"/>
<proteinExistence type="predicted"/>
<accession>A0AB34KBZ9</accession>
<gene>
    <name evidence="2" type="ORF">WHR41_09256</name>
</gene>
<evidence type="ECO:0000313" key="2">
    <source>
        <dbReference type="EMBL" id="KAL1582073.1"/>
    </source>
</evidence>
<evidence type="ECO:0000256" key="1">
    <source>
        <dbReference type="SAM" id="MobiDB-lite"/>
    </source>
</evidence>
<protein>
    <submittedName>
        <fullName evidence="2">Uncharacterized protein</fullName>
    </submittedName>
</protein>